<keyword evidence="3" id="KW-1185">Reference proteome</keyword>
<organism evidence="2 3">
    <name type="scientific">Actinokineospora auranticolor</name>
    <dbReference type="NCBI Taxonomy" id="155976"/>
    <lineage>
        <taxon>Bacteria</taxon>
        <taxon>Bacillati</taxon>
        <taxon>Actinomycetota</taxon>
        <taxon>Actinomycetes</taxon>
        <taxon>Pseudonocardiales</taxon>
        <taxon>Pseudonocardiaceae</taxon>
        <taxon>Actinokineospora</taxon>
    </lineage>
</organism>
<gene>
    <name evidence="2" type="ORF">CLV40_11040</name>
</gene>
<reference evidence="2 3" key="1">
    <citation type="submission" date="2018-02" db="EMBL/GenBank/DDBJ databases">
        <title>Genomic Encyclopedia of Archaeal and Bacterial Type Strains, Phase II (KMG-II): from individual species to whole genera.</title>
        <authorList>
            <person name="Goeker M."/>
        </authorList>
    </citation>
    <scope>NUCLEOTIDE SEQUENCE [LARGE SCALE GENOMIC DNA]</scope>
    <source>
        <strain evidence="2 3">YU 961-1</strain>
    </source>
</reference>
<dbReference type="EMBL" id="PTIX01000010">
    <property type="protein sequence ID" value="PPK66336.1"/>
    <property type="molecule type" value="Genomic_DNA"/>
</dbReference>
<proteinExistence type="predicted"/>
<name>A0A2S6GME9_9PSEU</name>
<feature type="region of interest" description="Disordered" evidence="1">
    <location>
        <begin position="28"/>
        <end position="56"/>
    </location>
</feature>
<comment type="caution">
    <text evidence="2">The sequence shown here is derived from an EMBL/GenBank/DDBJ whole genome shotgun (WGS) entry which is preliminary data.</text>
</comment>
<accession>A0A2S6GME9</accession>
<evidence type="ECO:0000313" key="3">
    <source>
        <dbReference type="Proteomes" id="UP000239203"/>
    </source>
</evidence>
<evidence type="ECO:0000256" key="1">
    <source>
        <dbReference type="SAM" id="MobiDB-lite"/>
    </source>
</evidence>
<dbReference type="AlphaFoldDB" id="A0A2S6GME9"/>
<protein>
    <submittedName>
        <fullName evidence="2">Uncharacterized protein</fullName>
    </submittedName>
</protein>
<dbReference type="Proteomes" id="UP000239203">
    <property type="component" value="Unassembled WGS sequence"/>
</dbReference>
<evidence type="ECO:0000313" key="2">
    <source>
        <dbReference type="EMBL" id="PPK66336.1"/>
    </source>
</evidence>
<sequence>MPLFCRTGAPLSFPSCHIRLSAITPFPGHRRNRAREQDRSVRLSAGEAGNQAVIWS</sequence>